<organism evidence="2">
    <name type="scientific">Siphoviridae sp. ctAkS7</name>
    <dbReference type="NCBI Taxonomy" id="2827798"/>
    <lineage>
        <taxon>Viruses</taxon>
        <taxon>Duplodnaviria</taxon>
        <taxon>Heunggongvirae</taxon>
        <taxon>Uroviricota</taxon>
        <taxon>Caudoviricetes</taxon>
    </lineage>
</organism>
<sequence>MNNHFRKVMNQFHRLGKMILYFIIKVRKGFFRLRLWSISSPVRRVFCILIMFIWYNSLMMHGKPCFLFEKIYEKDVRRKNQN</sequence>
<accession>A0A8S5SY73</accession>
<reference evidence="2" key="1">
    <citation type="journal article" date="2021" name="Proc. Natl. Acad. Sci. U.S.A.">
        <title>A Catalog of Tens of Thousands of Viruses from Human Metagenomes Reveals Hidden Associations with Chronic Diseases.</title>
        <authorList>
            <person name="Tisza M.J."/>
            <person name="Buck C.B."/>
        </authorList>
    </citation>
    <scope>NUCLEOTIDE SEQUENCE</scope>
    <source>
        <strain evidence="2">CtAkS7</strain>
    </source>
</reference>
<keyword evidence="1" id="KW-0472">Membrane</keyword>
<feature type="transmembrane region" description="Helical" evidence="1">
    <location>
        <begin position="35"/>
        <end position="55"/>
    </location>
</feature>
<proteinExistence type="predicted"/>
<name>A0A8S5SY73_9CAUD</name>
<keyword evidence="1" id="KW-0812">Transmembrane</keyword>
<protein>
    <submittedName>
        <fullName evidence="2">Uncharacterized protein</fullName>
    </submittedName>
</protein>
<keyword evidence="1" id="KW-1133">Transmembrane helix</keyword>
<dbReference type="EMBL" id="BK032698">
    <property type="protein sequence ID" value="DAF55731.1"/>
    <property type="molecule type" value="Genomic_DNA"/>
</dbReference>
<evidence type="ECO:0000256" key="1">
    <source>
        <dbReference type="SAM" id="Phobius"/>
    </source>
</evidence>
<evidence type="ECO:0000313" key="2">
    <source>
        <dbReference type="EMBL" id="DAF55731.1"/>
    </source>
</evidence>